<evidence type="ECO:0000313" key="2">
    <source>
        <dbReference type="EMBL" id="NGN44281.1"/>
    </source>
</evidence>
<evidence type="ECO:0000313" key="3">
    <source>
        <dbReference type="Proteomes" id="UP000481252"/>
    </source>
</evidence>
<reference evidence="2 3" key="1">
    <citation type="submission" date="2020-02" db="EMBL/GenBank/DDBJ databases">
        <title>Genome sequence of the type strain CGMCC 1.15528 of Mesorhizobium zhangyense.</title>
        <authorList>
            <person name="Gao J."/>
            <person name="Sun J."/>
        </authorList>
    </citation>
    <scope>NUCLEOTIDE SEQUENCE [LARGE SCALE GENOMIC DNA]</scope>
    <source>
        <strain evidence="2 3">CGMCC 1.15528</strain>
    </source>
</reference>
<keyword evidence="1" id="KW-0812">Transmembrane</keyword>
<dbReference type="Proteomes" id="UP000481252">
    <property type="component" value="Unassembled WGS sequence"/>
</dbReference>
<dbReference type="PANTHER" id="PTHR36434:SF1">
    <property type="entry name" value="MEMBRANE PROTEASE YUGP-RELATED"/>
    <property type="match status" value="1"/>
</dbReference>
<name>A0A7C9RAI8_9HYPH</name>
<organism evidence="2 3">
    <name type="scientific">Mesorhizobium zhangyense</name>
    <dbReference type="NCBI Taxonomy" id="1776730"/>
    <lineage>
        <taxon>Bacteria</taxon>
        <taxon>Pseudomonadati</taxon>
        <taxon>Pseudomonadota</taxon>
        <taxon>Alphaproteobacteria</taxon>
        <taxon>Hyphomicrobiales</taxon>
        <taxon>Phyllobacteriaceae</taxon>
        <taxon>Mesorhizobium</taxon>
    </lineage>
</organism>
<evidence type="ECO:0000256" key="1">
    <source>
        <dbReference type="SAM" id="Phobius"/>
    </source>
</evidence>
<protein>
    <submittedName>
        <fullName evidence="2">Zinc metallopeptidase</fullName>
    </submittedName>
</protein>
<feature type="transmembrane region" description="Helical" evidence="1">
    <location>
        <begin position="142"/>
        <end position="161"/>
    </location>
</feature>
<feature type="transmembrane region" description="Helical" evidence="1">
    <location>
        <begin position="113"/>
        <end position="135"/>
    </location>
</feature>
<gene>
    <name evidence="2" type="ORF">G6N74_24730</name>
</gene>
<keyword evidence="3" id="KW-1185">Reference proteome</keyword>
<proteinExistence type="predicted"/>
<sequence>MAVIGIVLLAAIVFVPQFWVRSIIAHHGKDRPDFPGTGGELARHLLDELDLSHVKVETTELGDHYDSEAKAVRLLPAHHDGRSVSAVAIAAHEVSHALQDGRGEKMLALRHRLAVLAITTDKIASVILIGAPILAALLRTPAAFLACLGLGVGMLAIRAIVHLVTLPVEFDASFGKALPILRRGKYLNERDMPAARHVLRAAAFTYLAGALISLFNLARWIRVLR</sequence>
<feature type="transmembrane region" description="Helical" evidence="1">
    <location>
        <begin position="198"/>
        <end position="218"/>
    </location>
</feature>
<dbReference type="InterPro" id="IPR007395">
    <property type="entry name" value="Zn_peptidase_2"/>
</dbReference>
<dbReference type="PANTHER" id="PTHR36434">
    <property type="entry name" value="MEMBRANE PROTEASE YUGP-RELATED"/>
    <property type="match status" value="1"/>
</dbReference>
<dbReference type="EMBL" id="JAAKZG010000014">
    <property type="protein sequence ID" value="NGN44281.1"/>
    <property type="molecule type" value="Genomic_DNA"/>
</dbReference>
<comment type="caution">
    <text evidence="2">The sequence shown here is derived from an EMBL/GenBank/DDBJ whole genome shotgun (WGS) entry which is preliminary data.</text>
</comment>
<dbReference type="AlphaFoldDB" id="A0A7C9RAI8"/>
<keyword evidence="1" id="KW-1133">Transmembrane helix</keyword>
<keyword evidence="1" id="KW-0472">Membrane</keyword>
<accession>A0A7C9RAI8</accession>
<dbReference type="Pfam" id="PF04298">
    <property type="entry name" value="Zn_peptidase_2"/>
    <property type="match status" value="1"/>
</dbReference>